<keyword evidence="7 8" id="KW-0472">Membrane</keyword>
<evidence type="ECO:0000256" key="5">
    <source>
        <dbReference type="ARBA" id="ARBA00022692"/>
    </source>
</evidence>
<feature type="transmembrane region" description="Helical" evidence="8">
    <location>
        <begin position="302"/>
        <end position="326"/>
    </location>
</feature>
<dbReference type="PANTHER" id="PTHR33908">
    <property type="entry name" value="MANNOSYLTRANSFERASE YKCB-RELATED"/>
    <property type="match status" value="1"/>
</dbReference>
<reference evidence="9 10" key="1">
    <citation type="submission" date="2022-07" db="EMBL/GenBank/DDBJ databases">
        <title>Bombella genomes.</title>
        <authorList>
            <person name="Harer L."/>
            <person name="Styblova S."/>
            <person name="Ehrmann M."/>
        </authorList>
    </citation>
    <scope>NUCLEOTIDE SEQUENCE [LARGE SCALE GENOMIC DNA]</scope>
    <source>
        <strain evidence="9 10">TMW 2.2558</strain>
    </source>
</reference>
<evidence type="ECO:0000256" key="6">
    <source>
        <dbReference type="ARBA" id="ARBA00022989"/>
    </source>
</evidence>
<gene>
    <name evidence="9" type="ORF">NQF64_04890</name>
</gene>
<feature type="transmembrane region" description="Helical" evidence="8">
    <location>
        <begin position="211"/>
        <end position="238"/>
    </location>
</feature>
<protein>
    <submittedName>
        <fullName evidence="9">Glycosyltransferase family 39 protein</fullName>
    </submittedName>
</protein>
<feature type="transmembrane region" description="Helical" evidence="8">
    <location>
        <begin position="346"/>
        <end position="364"/>
    </location>
</feature>
<keyword evidence="5 8" id="KW-0812">Transmembrane</keyword>
<comment type="subcellular location">
    <subcellularLocation>
        <location evidence="1">Cell membrane</location>
        <topology evidence="1">Multi-pass membrane protein</topology>
    </subcellularLocation>
</comment>
<evidence type="ECO:0000313" key="9">
    <source>
        <dbReference type="EMBL" id="MCX5614578.1"/>
    </source>
</evidence>
<evidence type="ECO:0000256" key="4">
    <source>
        <dbReference type="ARBA" id="ARBA00022679"/>
    </source>
</evidence>
<evidence type="ECO:0000256" key="7">
    <source>
        <dbReference type="ARBA" id="ARBA00023136"/>
    </source>
</evidence>
<evidence type="ECO:0000256" key="2">
    <source>
        <dbReference type="ARBA" id="ARBA00022475"/>
    </source>
</evidence>
<dbReference type="Proteomes" id="UP001165648">
    <property type="component" value="Unassembled WGS sequence"/>
</dbReference>
<feature type="transmembrane region" description="Helical" evidence="8">
    <location>
        <begin position="88"/>
        <end position="107"/>
    </location>
</feature>
<evidence type="ECO:0000256" key="3">
    <source>
        <dbReference type="ARBA" id="ARBA00022676"/>
    </source>
</evidence>
<keyword evidence="4" id="KW-0808">Transferase</keyword>
<feature type="transmembrane region" description="Helical" evidence="8">
    <location>
        <begin position="269"/>
        <end position="290"/>
    </location>
</feature>
<proteinExistence type="predicted"/>
<keyword evidence="3" id="KW-0328">Glycosyltransferase</keyword>
<evidence type="ECO:0000313" key="10">
    <source>
        <dbReference type="Proteomes" id="UP001165648"/>
    </source>
</evidence>
<evidence type="ECO:0000256" key="1">
    <source>
        <dbReference type="ARBA" id="ARBA00004651"/>
    </source>
</evidence>
<keyword evidence="2" id="KW-1003">Cell membrane</keyword>
<keyword evidence="6 8" id="KW-1133">Transmembrane helix</keyword>
<feature type="transmembrane region" description="Helical" evidence="8">
    <location>
        <begin position="20"/>
        <end position="43"/>
    </location>
</feature>
<comment type="caution">
    <text evidence="9">The sequence shown here is derived from an EMBL/GenBank/DDBJ whole genome shotgun (WGS) entry which is preliminary data.</text>
</comment>
<evidence type="ECO:0000256" key="8">
    <source>
        <dbReference type="SAM" id="Phobius"/>
    </source>
</evidence>
<accession>A0ABT3WAC4</accession>
<dbReference type="InterPro" id="IPR050297">
    <property type="entry name" value="LipidA_mod_glycosyltrf_83"/>
</dbReference>
<feature type="transmembrane region" description="Helical" evidence="8">
    <location>
        <begin position="188"/>
        <end position="204"/>
    </location>
</feature>
<name>A0ABT3WAC4_9PROT</name>
<dbReference type="PANTHER" id="PTHR33908:SF11">
    <property type="entry name" value="MEMBRANE PROTEIN"/>
    <property type="match status" value="1"/>
</dbReference>
<sequence>MRFFLDSNLFKKSLTRSYLIYLSLLSIAYLSRATVLGSPFIFFDEEFYLFVGGRMLHGDLPYVDIWDRKPIGIFLIYEFFHLFGPYRIWAYQIGALLSAWLTSIFCFKIARFIAPISGAFCASCCYLIWAVGFGGMGGQSPIFYNTFITGAILITLQGLQKGNAKSLKTAGWISMVLFGLSIQIKPTVAFEGIYVALFLLFILYKDNVKLLNLFLTALGWSITALLPSLCVIATYAYLGHISEWWFANVISIFLKQDPPHNTLSSFWHWTHWGIILGFLFISTIGLRFLLLKARPNNALRIFILGWACAAFLGFFIFGSFAVHYALPLLAPFFINAAPLCSSKLGRLWLIFLVSFGIICAYYNTKKVLSNGSQKDLTTITQLLSSAPGCVLIDHGPDIILDALPHYCPVTTLPFSWHLDSAPEKKALPLDPTTEIKRIFQTPPRYIILDSDIKDYTGGNIDVINIIYQHITTSYHEIYRHKRHKDDNILIYMHN</sequence>
<organism evidence="9 10">
    <name type="scientific">Bombella saccharophila</name>
    <dbReference type="NCBI Taxonomy" id="2967338"/>
    <lineage>
        <taxon>Bacteria</taxon>
        <taxon>Pseudomonadati</taxon>
        <taxon>Pseudomonadota</taxon>
        <taxon>Alphaproteobacteria</taxon>
        <taxon>Acetobacterales</taxon>
        <taxon>Acetobacteraceae</taxon>
        <taxon>Bombella</taxon>
    </lineage>
</organism>
<dbReference type="EMBL" id="JANIDW010000002">
    <property type="protein sequence ID" value="MCX5614578.1"/>
    <property type="molecule type" value="Genomic_DNA"/>
</dbReference>
<keyword evidence="10" id="KW-1185">Reference proteome</keyword>
<dbReference type="RefSeq" id="WP_099026564.1">
    <property type="nucleotide sequence ID" value="NZ_JANIDW010000002.1"/>
</dbReference>
<feature type="transmembrane region" description="Helical" evidence="8">
    <location>
        <begin position="114"/>
        <end position="136"/>
    </location>
</feature>